<comment type="caution">
    <text evidence="3">The sequence shown here is derived from an EMBL/GenBank/DDBJ whole genome shotgun (WGS) entry which is preliminary data.</text>
</comment>
<feature type="domain" description="Phosphoribosyltransferase" evidence="2">
    <location>
        <begin position="153"/>
        <end position="243"/>
    </location>
</feature>
<sequence length="246" mass="27961">MATFSRQLHAWSQNLLDLIYPRECLITNEPVEKESPCRFLSRKAIDRIYFIDDPHCATCGAPFFGELIALRDCPHCRELNPSFDRGRSLFLLRETGRELIHELKYRKGRHLLPDILSLIRKRPNYLNFLANGILVPIPLHSLRERERGYNQSLLIARQMAEASGCALAPALRRVKHTETQTRLDRAQRQANMRAAFALDPKTKIDPTARYILVDDVFTTGSTLNSAAQELCRAGAKQIDVATLGHG</sequence>
<evidence type="ECO:0000256" key="1">
    <source>
        <dbReference type="ARBA" id="ARBA00008007"/>
    </source>
</evidence>
<organism evidence="3 4">
    <name type="scientific">Cerasicoccus arenae</name>
    <dbReference type="NCBI Taxonomy" id="424488"/>
    <lineage>
        <taxon>Bacteria</taxon>
        <taxon>Pseudomonadati</taxon>
        <taxon>Verrucomicrobiota</taxon>
        <taxon>Opitutia</taxon>
        <taxon>Puniceicoccales</taxon>
        <taxon>Cerasicoccaceae</taxon>
        <taxon>Cerasicoccus</taxon>
    </lineage>
</organism>
<dbReference type="PANTHER" id="PTHR47505">
    <property type="entry name" value="DNA UTILIZATION PROTEIN YHGH"/>
    <property type="match status" value="1"/>
</dbReference>
<name>A0A8J3DFF1_9BACT</name>
<reference evidence="3" key="2">
    <citation type="submission" date="2020-09" db="EMBL/GenBank/DDBJ databases">
        <authorList>
            <person name="Sun Q."/>
            <person name="Kim S."/>
        </authorList>
    </citation>
    <scope>NUCLEOTIDE SEQUENCE</scope>
    <source>
        <strain evidence="3">KCTC 12870</strain>
    </source>
</reference>
<evidence type="ECO:0000313" key="3">
    <source>
        <dbReference type="EMBL" id="GHB94967.1"/>
    </source>
</evidence>
<dbReference type="AlphaFoldDB" id="A0A8J3DFF1"/>
<gene>
    <name evidence="3" type="ORF">GCM10007047_08160</name>
</gene>
<accession>A0A8J3DFF1</accession>
<dbReference type="Proteomes" id="UP000642829">
    <property type="component" value="Unassembled WGS sequence"/>
</dbReference>
<protein>
    <submittedName>
        <fullName evidence="3">Amidophosphoribosyltransferase</fullName>
    </submittedName>
</protein>
<dbReference type="InterPro" id="IPR029057">
    <property type="entry name" value="PRTase-like"/>
</dbReference>
<keyword evidence="4" id="KW-1185">Reference proteome</keyword>
<reference evidence="3" key="1">
    <citation type="journal article" date="2014" name="Int. J. Syst. Evol. Microbiol.">
        <title>Complete genome sequence of Corynebacterium casei LMG S-19264T (=DSM 44701T), isolated from a smear-ripened cheese.</title>
        <authorList>
            <consortium name="US DOE Joint Genome Institute (JGI-PGF)"/>
            <person name="Walter F."/>
            <person name="Albersmeier A."/>
            <person name="Kalinowski J."/>
            <person name="Ruckert C."/>
        </authorList>
    </citation>
    <scope>NUCLEOTIDE SEQUENCE</scope>
    <source>
        <strain evidence="3">KCTC 12870</strain>
    </source>
</reference>
<comment type="similarity">
    <text evidence="1">Belongs to the ComF/GntX family.</text>
</comment>
<dbReference type="Gene3D" id="3.40.50.2020">
    <property type="match status" value="1"/>
</dbReference>
<dbReference type="CDD" id="cd06223">
    <property type="entry name" value="PRTases_typeI"/>
    <property type="match status" value="1"/>
</dbReference>
<dbReference type="PANTHER" id="PTHR47505:SF1">
    <property type="entry name" value="DNA UTILIZATION PROTEIN YHGH"/>
    <property type="match status" value="1"/>
</dbReference>
<dbReference type="EMBL" id="BMXG01000004">
    <property type="protein sequence ID" value="GHB94967.1"/>
    <property type="molecule type" value="Genomic_DNA"/>
</dbReference>
<dbReference type="RefSeq" id="WP_189512152.1">
    <property type="nucleotide sequence ID" value="NZ_BMXG01000004.1"/>
</dbReference>
<dbReference type="InterPro" id="IPR000836">
    <property type="entry name" value="PRTase_dom"/>
</dbReference>
<dbReference type="InterPro" id="IPR051910">
    <property type="entry name" value="ComF/GntX_DNA_util-trans"/>
</dbReference>
<proteinExistence type="inferred from homology"/>
<evidence type="ECO:0000313" key="4">
    <source>
        <dbReference type="Proteomes" id="UP000642829"/>
    </source>
</evidence>
<evidence type="ECO:0000259" key="2">
    <source>
        <dbReference type="Pfam" id="PF00156"/>
    </source>
</evidence>
<dbReference type="SUPFAM" id="SSF53271">
    <property type="entry name" value="PRTase-like"/>
    <property type="match status" value="1"/>
</dbReference>
<dbReference type="Pfam" id="PF00156">
    <property type="entry name" value="Pribosyltran"/>
    <property type="match status" value="1"/>
</dbReference>